<dbReference type="SUPFAM" id="SSF57756">
    <property type="entry name" value="Retrovirus zinc finger-like domains"/>
    <property type="match status" value="1"/>
</dbReference>
<organism evidence="2 3">
    <name type="scientific">Mucuna pruriens</name>
    <name type="common">Velvet bean</name>
    <name type="synonym">Dolichos pruriens</name>
    <dbReference type="NCBI Taxonomy" id="157652"/>
    <lineage>
        <taxon>Eukaryota</taxon>
        <taxon>Viridiplantae</taxon>
        <taxon>Streptophyta</taxon>
        <taxon>Embryophyta</taxon>
        <taxon>Tracheophyta</taxon>
        <taxon>Spermatophyta</taxon>
        <taxon>Magnoliopsida</taxon>
        <taxon>eudicotyledons</taxon>
        <taxon>Gunneridae</taxon>
        <taxon>Pentapetalae</taxon>
        <taxon>rosids</taxon>
        <taxon>fabids</taxon>
        <taxon>Fabales</taxon>
        <taxon>Fabaceae</taxon>
        <taxon>Papilionoideae</taxon>
        <taxon>50 kb inversion clade</taxon>
        <taxon>NPAAA clade</taxon>
        <taxon>indigoferoid/millettioid clade</taxon>
        <taxon>Phaseoleae</taxon>
        <taxon>Mucuna</taxon>
    </lineage>
</organism>
<evidence type="ECO:0000313" key="3">
    <source>
        <dbReference type="Proteomes" id="UP000257109"/>
    </source>
</evidence>
<evidence type="ECO:0000256" key="1">
    <source>
        <dbReference type="SAM" id="MobiDB-lite"/>
    </source>
</evidence>
<dbReference type="OrthoDB" id="1932348at2759"/>
<proteinExistence type="predicted"/>
<accession>A0A371EDD9</accession>
<feature type="region of interest" description="Disordered" evidence="1">
    <location>
        <begin position="92"/>
        <end position="111"/>
    </location>
</feature>
<feature type="region of interest" description="Disordered" evidence="1">
    <location>
        <begin position="1"/>
        <end position="22"/>
    </location>
</feature>
<evidence type="ECO:0008006" key="4">
    <source>
        <dbReference type="Google" id="ProtNLM"/>
    </source>
</evidence>
<dbReference type="Proteomes" id="UP000257109">
    <property type="component" value="Unassembled WGS sequence"/>
</dbReference>
<protein>
    <recommendedName>
        <fullName evidence="4">CCHC-type domain-containing protein</fullName>
    </recommendedName>
</protein>
<comment type="caution">
    <text evidence="2">The sequence shown here is derived from an EMBL/GenBank/DDBJ whole genome shotgun (WGS) entry which is preliminary data.</text>
</comment>
<dbReference type="AlphaFoldDB" id="A0A371EDD9"/>
<dbReference type="GO" id="GO:0003676">
    <property type="term" value="F:nucleic acid binding"/>
    <property type="evidence" value="ECO:0007669"/>
    <property type="project" value="InterPro"/>
</dbReference>
<gene>
    <name evidence="2" type="ORF">CR513_57442</name>
</gene>
<keyword evidence="3" id="KW-1185">Reference proteome</keyword>
<feature type="non-terminal residue" evidence="2">
    <location>
        <position position="1"/>
    </location>
</feature>
<reference evidence="2" key="1">
    <citation type="submission" date="2018-05" db="EMBL/GenBank/DDBJ databases">
        <title>Draft genome of Mucuna pruriens seed.</title>
        <authorList>
            <person name="Nnadi N.E."/>
            <person name="Vos R."/>
            <person name="Hasami M.H."/>
            <person name="Devisetty U.K."/>
            <person name="Aguiy J.C."/>
        </authorList>
    </citation>
    <scope>NUCLEOTIDE SEQUENCE [LARGE SCALE GENOMIC DNA]</scope>
    <source>
        <strain evidence="2">JCA_2017</strain>
    </source>
</reference>
<dbReference type="EMBL" id="QJKJ01014577">
    <property type="protein sequence ID" value="RDX64045.1"/>
    <property type="molecule type" value="Genomic_DNA"/>
</dbReference>
<evidence type="ECO:0000313" key="2">
    <source>
        <dbReference type="EMBL" id="RDX64045.1"/>
    </source>
</evidence>
<dbReference type="GO" id="GO:0008270">
    <property type="term" value="F:zinc ion binding"/>
    <property type="evidence" value="ECO:0007669"/>
    <property type="project" value="InterPro"/>
</dbReference>
<sequence>MSKKKGRSRWKNHSRKFTKEVKDKSQMVCYKYEKFGHFKYECPNLEKEKEREKEKTFFRKKKDLMATCEDLDLSSFEEEDKEENICLMANTASEGEVDDEEKENESLKEEKAKDLSTVNTLEVHKQLQEEVIDLKQSLILKHKRHSYDKSGIGYDKKKDLKKDKFGHLSYCCKNHPKGSFKQSRTNKKIPNRIWLPKNMIVLIVDLLDSRKETPIMILGQWLLTSHDKKKVYVPRTWAQVRRISNQKSTIVGIDKINKHHFSSIDNVLFIKGLKHNMLKTWTCKLEVNLKAKKVYPRNKGKQVSVSFESKNVVLTSRPLVLLHIDLFGPTRAFVSGKHYGLVMSSLYFVKYFKVKNELTILLLEVIIWENLKMKTFKSSSLKNMVSFIIFPIQEHFEKMKL</sequence>
<feature type="compositionally biased region" description="Basic residues" evidence="1">
    <location>
        <begin position="1"/>
        <end position="16"/>
    </location>
</feature>
<dbReference type="InterPro" id="IPR036875">
    <property type="entry name" value="Znf_CCHC_sf"/>
</dbReference>
<name>A0A371EDD9_MUCPR</name>